<dbReference type="RefSeq" id="WP_344650439.1">
    <property type="nucleotide sequence ID" value="NZ_BAAAGX010000016.1"/>
</dbReference>
<comment type="caution">
    <text evidence="5">The sequence shown here is derived from an EMBL/GenBank/DDBJ whole genome shotgun (WGS) entry which is preliminary data.</text>
</comment>
<dbReference type="Gene3D" id="3.30.390.10">
    <property type="entry name" value="Enolase-like, N-terminal domain"/>
    <property type="match status" value="1"/>
</dbReference>
<dbReference type="CDD" id="cd03316">
    <property type="entry name" value="MR_like"/>
    <property type="match status" value="1"/>
</dbReference>
<protein>
    <submittedName>
        <fullName evidence="5">D-galactarolactone cycloisomerase</fullName>
    </submittedName>
</protein>
<dbReference type="InterPro" id="IPR029065">
    <property type="entry name" value="Enolase_C-like"/>
</dbReference>
<feature type="domain" description="Mandelate racemase/muconate lactonizing enzyme C-terminal" evidence="4">
    <location>
        <begin position="142"/>
        <end position="238"/>
    </location>
</feature>
<dbReference type="InterPro" id="IPR013342">
    <property type="entry name" value="Mandelate_racemase_C"/>
</dbReference>
<dbReference type="Pfam" id="PF13378">
    <property type="entry name" value="MR_MLE_C"/>
    <property type="match status" value="1"/>
</dbReference>
<dbReference type="SUPFAM" id="SSF54826">
    <property type="entry name" value="Enolase N-terminal domain-like"/>
    <property type="match status" value="1"/>
</dbReference>
<dbReference type="EMBL" id="BAAAGX010000016">
    <property type="protein sequence ID" value="GAA0251387.1"/>
    <property type="molecule type" value="Genomic_DNA"/>
</dbReference>
<keyword evidence="6" id="KW-1185">Reference proteome</keyword>
<proteinExistence type="predicted"/>
<dbReference type="PANTHER" id="PTHR13794:SF58">
    <property type="entry name" value="MITOCHONDRIAL ENOLASE SUPERFAMILY MEMBER 1"/>
    <property type="match status" value="1"/>
</dbReference>
<dbReference type="Gene3D" id="3.20.20.120">
    <property type="entry name" value="Enolase-like C-terminal domain"/>
    <property type="match status" value="1"/>
</dbReference>
<evidence type="ECO:0000256" key="3">
    <source>
        <dbReference type="ARBA" id="ARBA00022842"/>
    </source>
</evidence>
<evidence type="ECO:0000259" key="4">
    <source>
        <dbReference type="SMART" id="SM00922"/>
    </source>
</evidence>
<dbReference type="SFLD" id="SFLDS00001">
    <property type="entry name" value="Enolase"/>
    <property type="match status" value="1"/>
</dbReference>
<dbReference type="Pfam" id="PF02746">
    <property type="entry name" value="MR_MLE_N"/>
    <property type="match status" value="1"/>
</dbReference>
<dbReference type="SMART" id="SM00922">
    <property type="entry name" value="MR_MLE"/>
    <property type="match status" value="1"/>
</dbReference>
<evidence type="ECO:0000313" key="6">
    <source>
        <dbReference type="Proteomes" id="UP001500967"/>
    </source>
</evidence>
<dbReference type="SFLD" id="SFLDG00179">
    <property type="entry name" value="mandelate_racemase"/>
    <property type="match status" value="1"/>
</dbReference>
<gene>
    <name evidence="5" type="ORF">GCM10009539_40650</name>
</gene>
<dbReference type="InterPro" id="IPR046945">
    <property type="entry name" value="RHMD-like"/>
</dbReference>
<evidence type="ECO:0000256" key="1">
    <source>
        <dbReference type="ARBA" id="ARBA00001946"/>
    </source>
</evidence>
<organism evidence="5 6">
    <name type="scientific">Cryptosporangium japonicum</name>
    <dbReference type="NCBI Taxonomy" id="80872"/>
    <lineage>
        <taxon>Bacteria</taxon>
        <taxon>Bacillati</taxon>
        <taxon>Actinomycetota</taxon>
        <taxon>Actinomycetes</taxon>
        <taxon>Cryptosporangiales</taxon>
        <taxon>Cryptosporangiaceae</taxon>
        <taxon>Cryptosporangium</taxon>
    </lineage>
</organism>
<accession>A0ABP3E3C6</accession>
<dbReference type="Proteomes" id="UP001500967">
    <property type="component" value="Unassembled WGS sequence"/>
</dbReference>
<sequence>MRIERVEPVLLGYHKSDPPMRRSFALVRITAANGLTGWGEASTNWGHSYPTVFATAIRDVCAGILRGQDARDVRGRVADLRTHLDGYLGRDGLTGQLVGACEIALWDLVGRALDAPVCELLGAVRRPIRLYGTGTTMFDESPQWHARYFDQALAAGFRGVKVRLGRSVEADLAVVEAVRAHVGPDVSVGVDSYWFHDARTALTLATHLAELGVSFFEEPVPQHRHADLVWLTARSPVPIAVGERVGSPDAFARLAADHAADVFQPDASICGGLLACLDVAALAAQHGIRVVPHVGGPTAVGLAANLHWATAAGVEEAEFDIDPYQPLVDELSPALALPAIRGGFAAVPDGPGLGVDVPDDLADRFPYVPGDTYAEVFPSHERGRSGAPA</sequence>
<dbReference type="InterPro" id="IPR013341">
    <property type="entry name" value="Mandelate_racemase_N_dom"/>
</dbReference>
<comment type="cofactor">
    <cofactor evidence="1">
        <name>Mg(2+)</name>
        <dbReference type="ChEBI" id="CHEBI:18420"/>
    </cofactor>
</comment>
<dbReference type="InterPro" id="IPR029017">
    <property type="entry name" value="Enolase-like_N"/>
</dbReference>
<dbReference type="SUPFAM" id="SSF51604">
    <property type="entry name" value="Enolase C-terminal domain-like"/>
    <property type="match status" value="1"/>
</dbReference>
<evidence type="ECO:0000313" key="5">
    <source>
        <dbReference type="EMBL" id="GAA0251387.1"/>
    </source>
</evidence>
<keyword evidence="3" id="KW-0460">Magnesium</keyword>
<reference evidence="6" key="1">
    <citation type="journal article" date="2019" name="Int. J. Syst. Evol. Microbiol.">
        <title>The Global Catalogue of Microorganisms (GCM) 10K type strain sequencing project: providing services to taxonomists for standard genome sequencing and annotation.</title>
        <authorList>
            <consortium name="The Broad Institute Genomics Platform"/>
            <consortium name="The Broad Institute Genome Sequencing Center for Infectious Disease"/>
            <person name="Wu L."/>
            <person name="Ma J."/>
        </authorList>
    </citation>
    <scope>NUCLEOTIDE SEQUENCE [LARGE SCALE GENOMIC DNA]</scope>
    <source>
        <strain evidence="6">JCM 10425</strain>
    </source>
</reference>
<name>A0ABP3E3C6_9ACTN</name>
<keyword evidence="2" id="KW-0479">Metal-binding</keyword>
<evidence type="ECO:0000256" key="2">
    <source>
        <dbReference type="ARBA" id="ARBA00022723"/>
    </source>
</evidence>
<dbReference type="PANTHER" id="PTHR13794">
    <property type="entry name" value="ENOLASE SUPERFAMILY, MANDELATE RACEMASE"/>
    <property type="match status" value="1"/>
</dbReference>
<dbReference type="InterPro" id="IPR036849">
    <property type="entry name" value="Enolase-like_C_sf"/>
</dbReference>